<organism evidence="2">
    <name type="scientific">Trieres chinensis</name>
    <name type="common">Marine centric diatom</name>
    <name type="synonym">Odontella sinensis</name>
    <dbReference type="NCBI Taxonomy" id="1514140"/>
    <lineage>
        <taxon>Eukaryota</taxon>
        <taxon>Sar</taxon>
        <taxon>Stramenopiles</taxon>
        <taxon>Ochrophyta</taxon>
        <taxon>Bacillariophyta</taxon>
        <taxon>Mediophyceae</taxon>
        <taxon>Biddulphiophycidae</taxon>
        <taxon>Eupodiscales</taxon>
        <taxon>Parodontellaceae</taxon>
        <taxon>Trieres</taxon>
    </lineage>
</organism>
<dbReference type="EMBL" id="HBGO01011635">
    <property type="protein sequence ID" value="CAD9332232.1"/>
    <property type="molecule type" value="Transcribed_RNA"/>
</dbReference>
<sequence>MGATFAVAWTSASRSAGASPLAPGIWPFFLQRHATISLGASAALLCPVRVVMVVPWFFQYRRTIAWMEGKIGLRDKFPLLNRVMAVAVTWVVANVAAVVLLTSVLIWIGSLWTGIPVFPLAP</sequence>
<gene>
    <name evidence="2" type="ORF">OSIN01602_LOCUS6515</name>
</gene>
<keyword evidence="1" id="KW-0472">Membrane</keyword>
<name>A0A7S1Z967_TRICV</name>
<feature type="transmembrane region" description="Helical" evidence="1">
    <location>
        <begin position="79"/>
        <end position="108"/>
    </location>
</feature>
<dbReference type="AlphaFoldDB" id="A0A7S1Z967"/>
<evidence type="ECO:0000256" key="1">
    <source>
        <dbReference type="SAM" id="Phobius"/>
    </source>
</evidence>
<protein>
    <submittedName>
        <fullName evidence="2">Uncharacterized protein</fullName>
    </submittedName>
</protein>
<keyword evidence="1" id="KW-1133">Transmembrane helix</keyword>
<evidence type="ECO:0000313" key="2">
    <source>
        <dbReference type="EMBL" id="CAD9332232.1"/>
    </source>
</evidence>
<feature type="transmembrane region" description="Helical" evidence="1">
    <location>
        <begin position="34"/>
        <end position="58"/>
    </location>
</feature>
<keyword evidence="1" id="KW-0812">Transmembrane</keyword>
<accession>A0A7S1Z967</accession>
<reference evidence="2" key="1">
    <citation type="submission" date="2021-01" db="EMBL/GenBank/DDBJ databases">
        <authorList>
            <person name="Corre E."/>
            <person name="Pelletier E."/>
            <person name="Niang G."/>
            <person name="Scheremetjew M."/>
            <person name="Finn R."/>
            <person name="Kale V."/>
            <person name="Holt S."/>
            <person name="Cochrane G."/>
            <person name="Meng A."/>
            <person name="Brown T."/>
            <person name="Cohen L."/>
        </authorList>
    </citation>
    <scope>NUCLEOTIDE SEQUENCE</scope>
    <source>
        <strain evidence="2">Grunow 1884</strain>
    </source>
</reference>
<proteinExistence type="predicted"/>